<evidence type="ECO:0000256" key="1">
    <source>
        <dbReference type="SAM" id="MobiDB-lite"/>
    </source>
</evidence>
<gene>
    <name evidence="2" type="ORF">PIB30_096467</name>
</gene>
<comment type="caution">
    <text evidence="2">The sequence shown here is derived from an EMBL/GenBank/DDBJ whole genome shotgun (WGS) entry which is preliminary data.</text>
</comment>
<dbReference type="EMBL" id="JASCZI010032498">
    <property type="protein sequence ID" value="MED6128308.1"/>
    <property type="molecule type" value="Genomic_DNA"/>
</dbReference>
<protein>
    <submittedName>
        <fullName evidence="2">Uncharacterized protein</fullName>
    </submittedName>
</protein>
<feature type="compositionally biased region" description="Basic and acidic residues" evidence="1">
    <location>
        <begin position="1"/>
        <end position="13"/>
    </location>
</feature>
<keyword evidence="3" id="KW-1185">Reference proteome</keyword>
<reference evidence="2 3" key="1">
    <citation type="journal article" date="2023" name="Plants (Basel)">
        <title>Bridging the Gap: Combining Genomics and Transcriptomics Approaches to Understand Stylosanthes scabra, an Orphan Legume from the Brazilian Caatinga.</title>
        <authorList>
            <person name="Ferreira-Neto J.R.C."/>
            <person name="da Silva M.D."/>
            <person name="Binneck E."/>
            <person name="de Melo N.F."/>
            <person name="da Silva R.H."/>
            <person name="de Melo A.L.T.M."/>
            <person name="Pandolfi V."/>
            <person name="Bustamante F.O."/>
            <person name="Brasileiro-Vidal A.C."/>
            <person name="Benko-Iseppon A.M."/>
        </authorList>
    </citation>
    <scope>NUCLEOTIDE SEQUENCE [LARGE SCALE GENOMIC DNA]</scope>
    <source>
        <tissue evidence="2">Leaves</tissue>
    </source>
</reference>
<accession>A0ABU6RVY9</accession>
<evidence type="ECO:0000313" key="3">
    <source>
        <dbReference type="Proteomes" id="UP001341840"/>
    </source>
</evidence>
<proteinExistence type="predicted"/>
<organism evidence="2 3">
    <name type="scientific">Stylosanthes scabra</name>
    <dbReference type="NCBI Taxonomy" id="79078"/>
    <lineage>
        <taxon>Eukaryota</taxon>
        <taxon>Viridiplantae</taxon>
        <taxon>Streptophyta</taxon>
        <taxon>Embryophyta</taxon>
        <taxon>Tracheophyta</taxon>
        <taxon>Spermatophyta</taxon>
        <taxon>Magnoliopsida</taxon>
        <taxon>eudicotyledons</taxon>
        <taxon>Gunneridae</taxon>
        <taxon>Pentapetalae</taxon>
        <taxon>rosids</taxon>
        <taxon>fabids</taxon>
        <taxon>Fabales</taxon>
        <taxon>Fabaceae</taxon>
        <taxon>Papilionoideae</taxon>
        <taxon>50 kb inversion clade</taxon>
        <taxon>dalbergioids sensu lato</taxon>
        <taxon>Dalbergieae</taxon>
        <taxon>Pterocarpus clade</taxon>
        <taxon>Stylosanthes</taxon>
    </lineage>
</organism>
<name>A0ABU6RVY9_9FABA</name>
<feature type="compositionally biased region" description="Acidic residues" evidence="1">
    <location>
        <begin position="149"/>
        <end position="159"/>
    </location>
</feature>
<feature type="region of interest" description="Disordered" evidence="1">
    <location>
        <begin position="1"/>
        <end position="28"/>
    </location>
</feature>
<dbReference type="Proteomes" id="UP001341840">
    <property type="component" value="Unassembled WGS sequence"/>
</dbReference>
<feature type="region of interest" description="Disordered" evidence="1">
    <location>
        <begin position="133"/>
        <end position="161"/>
    </location>
</feature>
<evidence type="ECO:0000313" key="2">
    <source>
        <dbReference type="EMBL" id="MED6128308.1"/>
    </source>
</evidence>
<sequence>MADKGKKQAEESAMKNATSAEDSIVDSVRDIPKMNPEDIAGQENPTVAMFNTFREMKMLTDAITGQGRLVNLMWSQHCELQKPFEEEKELTRKGILYSIERSGGYNLPDNQPTIREELLRSYKEKIRTERILDFDTAEEAEGSEGATAGEEDKDATEEGSEIKYGYIGSIHFP</sequence>